<organism evidence="2 3">
    <name type="scientific">Gemmata algarum</name>
    <dbReference type="NCBI Taxonomy" id="2975278"/>
    <lineage>
        <taxon>Bacteria</taxon>
        <taxon>Pseudomonadati</taxon>
        <taxon>Planctomycetota</taxon>
        <taxon>Planctomycetia</taxon>
        <taxon>Gemmatales</taxon>
        <taxon>Gemmataceae</taxon>
        <taxon>Gemmata</taxon>
    </lineage>
</organism>
<reference evidence="3" key="1">
    <citation type="journal article" date="2023" name="Mar. Drugs">
        <title>Gemmata algarum, a Novel Planctomycete Isolated from an Algal Mat, Displays Antimicrobial Activity.</title>
        <authorList>
            <person name="Kumar G."/>
            <person name="Kallscheuer N."/>
            <person name="Kashif M."/>
            <person name="Ahamad S."/>
            <person name="Jagadeeshwari U."/>
            <person name="Pannikurungottu S."/>
            <person name="Haufschild T."/>
            <person name="Kabuu M."/>
            <person name="Sasikala C."/>
            <person name="Jogler C."/>
            <person name="Ramana C."/>
        </authorList>
    </citation>
    <scope>NUCLEOTIDE SEQUENCE [LARGE SCALE GENOMIC DNA]</scope>
    <source>
        <strain evidence="3">JC673</strain>
    </source>
</reference>
<keyword evidence="3" id="KW-1185">Reference proteome</keyword>
<gene>
    <name evidence="2" type="ORF">R5W23_002847</name>
</gene>
<dbReference type="Pfam" id="PF13517">
    <property type="entry name" value="FG-GAP_3"/>
    <property type="match status" value="1"/>
</dbReference>
<dbReference type="EMBL" id="JAXBLV010000197">
    <property type="protein sequence ID" value="MDY3561569.1"/>
    <property type="molecule type" value="Genomic_DNA"/>
</dbReference>
<dbReference type="InterPro" id="IPR028994">
    <property type="entry name" value="Integrin_alpha_N"/>
</dbReference>
<dbReference type="Proteomes" id="UP001272242">
    <property type="component" value="Unassembled WGS sequence"/>
</dbReference>
<evidence type="ECO:0000256" key="1">
    <source>
        <dbReference type="ARBA" id="ARBA00022729"/>
    </source>
</evidence>
<sequence length="332" mass="33476">MNRSAHIPSVFTRFPQLLALRDRLAGLIRTRRATAPVPTRLGLEAMEERLVPDGRPLPFPVIFAGSGESHAAVVKAYDADTGNLRWSKTVFGDGFEGGVRVAAGDITGDGIPDAIVAPGAGLAPQVKVLDGTTGGVLDGPLGSFLAFGTENNGGVFVASGDVNGDGRQDVIATTLTDFGPRVKAFSGVDGSVLSDFAVPGAAFAGGITLAAADFSGDGKAEVAVGGSGGRVRVYDPLTGTLAGGGLGERFLTPFGTGYDGPVFAASDELAGDVDGDGVPDLVIGTDGSITRVRVFSGATGAGLYDFEPFGPGATGGARVALAYADDDDRADI</sequence>
<dbReference type="Gene3D" id="2.130.10.130">
    <property type="entry name" value="Integrin alpha, N-terminal"/>
    <property type="match status" value="2"/>
</dbReference>
<comment type="caution">
    <text evidence="2">The sequence shown here is derived from an EMBL/GenBank/DDBJ whole genome shotgun (WGS) entry which is preliminary data.</text>
</comment>
<name>A0ABU5F6R2_9BACT</name>
<dbReference type="RefSeq" id="WP_320687959.1">
    <property type="nucleotide sequence ID" value="NZ_JAXBLV010000197.1"/>
</dbReference>
<keyword evidence="1" id="KW-0732">Signal</keyword>
<protein>
    <submittedName>
        <fullName evidence="2">VCBS repeat-containing protein</fullName>
    </submittedName>
</protein>
<accession>A0ABU5F6R2</accession>
<evidence type="ECO:0000313" key="2">
    <source>
        <dbReference type="EMBL" id="MDY3561569.1"/>
    </source>
</evidence>
<proteinExistence type="predicted"/>
<dbReference type="InterPro" id="IPR013517">
    <property type="entry name" value="FG-GAP"/>
</dbReference>
<feature type="non-terminal residue" evidence="2">
    <location>
        <position position="332"/>
    </location>
</feature>
<dbReference type="SUPFAM" id="SSF69318">
    <property type="entry name" value="Integrin alpha N-terminal domain"/>
    <property type="match status" value="1"/>
</dbReference>
<evidence type="ECO:0000313" key="3">
    <source>
        <dbReference type="Proteomes" id="UP001272242"/>
    </source>
</evidence>